<gene>
    <name evidence="1" type="ORF">PECUL_23A029624</name>
</gene>
<organism evidence="1 2">
    <name type="scientific">Pelobates cultripes</name>
    <name type="common">Western spadefoot toad</name>
    <dbReference type="NCBI Taxonomy" id="61616"/>
    <lineage>
        <taxon>Eukaryota</taxon>
        <taxon>Metazoa</taxon>
        <taxon>Chordata</taxon>
        <taxon>Craniata</taxon>
        <taxon>Vertebrata</taxon>
        <taxon>Euteleostomi</taxon>
        <taxon>Amphibia</taxon>
        <taxon>Batrachia</taxon>
        <taxon>Anura</taxon>
        <taxon>Pelobatoidea</taxon>
        <taxon>Pelobatidae</taxon>
        <taxon>Pelobates</taxon>
    </lineage>
</organism>
<dbReference type="Proteomes" id="UP001295444">
    <property type="component" value="Chromosome 01"/>
</dbReference>
<proteinExistence type="predicted"/>
<accession>A0AAD1QX60</accession>
<reference evidence="1" key="1">
    <citation type="submission" date="2022-03" db="EMBL/GenBank/DDBJ databases">
        <authorList>
            <person name="Alioto T."/>
            <person name="Alioto T."/>
            <person name="Gomez Garrido J."/>
        </authorList>
    </citation>
    <scope>NUCLEOTIDE SEQUENCE</scope>
</reference>
<keyword evidence="2" id="KW-1185">Reference proteome</keyword>
<dbReference type="AlphaFoldDB" id="A0AAD1QX60"/>
<feature type="non-terminal residue" evidence="1">
    <location>
        <position position="1"/>
    </location>
</feature>
<evidence type="ECO:0000313" key="2">
    <source>
        <dbReference type="Proteomes" id="UP001295444"/>
    </source>
</evidence>
<sequence length="68" mass="7778">PTRSPRTRVVQPRPDTRRCLHVKEREVVYIAERFLKTFGTVATLHAAAPREARIGLHTCWDSACHLQA</sequence>
<evidence type="ECO:0000313" key="1">
    <source>
        <dbReference type="EMBL" id="CAH2219389.1"/>
    </source>
</evidence>
<protein>
    <submittedName>
        <fullName evidence="1">Uncharacterized protein</fullName>
    </submittedName>
</protein>
<dbReference type="EMBL" id="OW240912">
    <property type="protein sequence ID" value="CAH2219389.1"/>
    <property type="molecule type" value="Genomic_DNA"/>
</dbReference>
<name>A0AAD1QX60_PELCU</name>